<dbReference type="SUPFAM" id="SSF48452">
    <property type="entry name" value="TPR-like"/>
    <property type="match status" value="1"/>
</dbReference>
<evidence type="ECO:0000256" key="2">
    <source>
        <dbReference type="ARBA" id="ARBA00023012"/>
    </source>
</evidence>
<evidence type="ECO:0000256" key="3">
    <source>
        <dbReference type="ARBA" id="ARBA00023015"/>
    </source>
</evidence>
<feature type="domain" description="OmpR/PhoB-type" evidence="7">
    <location>
        <begin position="1"/>
        <end position="100"/>
    </location>
</feature>
<sequence length="271" mass="29659">MEIKVLGPLEGGARGVSVIPSASKPRQILALLSVNAGQMIPVPTLMEEIWGEAMPRSALTTLQTYILQLRRLITAALGPCAPHAAKDVLATRHGGYLLRVPQDAVDVHAYERLAGQGRAAADRGADEEAARLYREALRVWRGPAFVDVRTGPLLEIELVRLEESRLGILERRIDADLRLGRHAELISELTTLVARHPLHEALHAQCMVALYRAGRQWQALETYQHLRKGLAAELGLDPSPRLRRLQQAILGGDPALDAGTRRGAALDMYAA</sequence>
<feature type="DNA-binding region" description="OmpR/PhoB-type" evidence="6">
    <location>
        <begin position="1"/>
        <end position="100"/>
    </location>
</feature>
<comment type="caution">
    <text evidence="8">The sequence shown here is derived from an EMBL/GenBank/DDBJ whole genome shotgun (WGS) entry which is preliminary data.</text>
</comment>
<proteinExistence type="inferred from homology"/>
<protein>
    <recommendedName>
        <fullName evidence="7">OmpR/PhoB-type domain-containing protein</fullName>
    </recommendedName>
</protein>
<keyword evidence="4 6" id="KW-0238">DNA-binding</keyword>
<comment type="similarity">
    <text evidence="1">Belongs to the AfsR/DnrI/RedD regulatory family.</text>
</comment>
<evidence type="ECO:0000256" key="6">
    <source>
        <dbReference type="PROSITE-ProRule" id="PRU01091"/>
    </source>
</evidence>
<evidence type="ECO:0000256" key="5">
    <source>
        <dbReference type="ARBA" id="ARBA00023163"/>
    </source>
</evidence>
<evidence type="ECO:0000256" key="1">
    <source>
        <dbReference type="ARBA" id="ARBA00005820"/>
    </source>
</evidence>
<keyword evidence="9" id="KW-1185">Reference proteome</keyword>
<keyword evidence="2" id="KW-0902">Two-component regulatory system</keyword>
<dbReference type="SMART" id="SM00862">
    <property type="entry name" value="Trans_reg_C"/>
    <property type="match status" value="1"/>
</dbReference>
<name>A0ABS6YRR0_9ACTN</name>
<dbReference type="InterPro" id="IPR001867">
    <property type="entry name" value="OmpR/PhoB-type_DNA-bd"/>
</dbReference>
<dbReference type="SUPFAM" id="SSF46894">
    <property type="entry name" value="C-terminal effector domain of the bipartite response regulators"/>
    <property type="match status" value="1"/>
</dbReference>
<dbReference type="PANTHER" id="PTHR35807">
    <property type="entry name" value="TRANSCRIPTIONAL REGULATOR REDD-RELATED"/>
    <property type="match status" value="1"/>
</dbReference>
<accession>A0ABS6YRR0</accession>
<dbReference type="PROSITE" id="PS51755">
    <property type="entry name" value="OMPR_PHOB"/>
    <property type="match status" value="1"/>
</dbReference>
<keyword evidence="5" id="KW-0804">Transcription</keyword>
<dbReference type="Proteomes" id="UP001197114">
    <property type="component" value="Unassembled WGS sequence"/>
</dbReference>
<dbReference type="Gene3D" id="1.25.40.10">
    <property type="entry name" value="Tetratricopeptide repeat domain"/>
    <property type="match status" value="1"/>
</dbReference>
<dbReference type="RefSeq" id="WP_219690589.1">
    <property type="nucleotide sequence ID" value="NZ_WMBF01000270.1"/>
</dbReference>
<evidence type="ECO:0000259" key="7">
    <source>
        <dbReference type="PROSITE" id="PS51755"/>
    </source>
</evidence>
<dbReference type="InterPro" id="IPR011990">
    <property type="entry name" value="TPR-like_helical_dom_sf"/>
</dbReference>
<evidence type="ECO:0000313" key="9">
    <source>
        <dbReference type="Proteomes" id="UP001197114"/>
    </source>
</evidence>
<dbReference type="CDD" id="cd15831">
    <property type="entry name" value="BTAD"/>
    <property type="match status" value="1"/>
</dbReference>
<evidence type="ECO:0000313" key="8">
    <source>
        <dbReference type="EMBL" id="MBW5424126.1"/>
    </source>
</evidence>
<dbReference type="InterPro" id="IPR051677">
    <property type="entry name" value="AfsR-DnrI-RedD_regulator"/>
</dbReference>
<organism evidence="8 9">
    <name type="scientific">Streptomyces anatolicus</name>
    <dbReference type="NCBI Taxonomy" id="2675858"/>
    <lineage>
        <taxon>Bacteria</taxon>
        <taxon>Bacillati</taxon>
        <taxon>Actinomycetota</taxon>
        <taxon>Actinomycetes</taxon>
        <taxon>Kitasatosporales</taxon>
        <taxon>Streptomycetaceae</taxon>
        <taxon>Streptomyces</taxon>
    </lineage>
</organism>
<dbReference type="Pfam" id="PF03704">
    <property type="entry name" value="BTAD"/>
    <property type="match status" value="1"/>
</dbReference>
<dbReference type="InterPro" id="IPR005158">
    <property type="entry name" value="BTAD"/>
</dbReference>
<dbReference type="InterPro" id="IPR016032">
    <property type="entry name" value="Sig_transdc_resp-reg_C-effctor"/>
</dbReference>
<reference evidence="8 9" key="1">
    <citation type="submission" date="2019-11" db="EMBL/GenBank/DDBJ databases">
        <authorList>
            <person name="Ay H."/>
        </authorList>
    </citation>
    <scope>NUCLEOTIDE SEQUENCE [LARGE SCALE GENOMIC DNA]</scope>
    <source>
        <strain evidence="8 9">BG9H</strain>
    </source>
</reference>
<evidence type="ECO:0000256" key="4">
    <source>
        <dbReference type="ARBA" id="ARBA00023125"/>
    </source>
</evidence>
<dbReference type="Pfam" id="PF00486">
    <property type="entry name" value="Trans_reg_C"/>
    <property type="match status" value="1"/>
</dbReference>
<gene>
    <name evidence="8" type="ORF">GKQ77_21585</name>
</gene>
<dbReference type="EMBL" id="WMBF01000270">
    <property type="protein sequence ID" value="MBW5424126.1"/>
    <property type="molecule type" value="Genomic_DNA"/>
</dbReference>
<dbReference type="PANTHER" id="PTHR35807:SF1">
    <property type="entry name" value="TRANSCRIPTIONAL REGULATOR REDD"/>
    <property type="match status" value="1"/>
</dbReference>
<dbReference type="Gene3D" id="1.10.10.10">
    <property type="entry name" value="Winged helix-like DNA-binding domain superfamily/Winged helix DNA-binding domain"/>
    <property type="match status" value="1"/>
</dbReference>
<dbReference type="InterPro" id="IPR036388">
    <property type="entry name" value="WH-like_DNA-bd_sf"/>
</dbReference>
<keyword evidence="3" id="KW-0805">Transcription regulation</keyword>
<dbReference type="SMART" id="SM01043">
    <property type="entry name" value="BTAD"/>
    <property type="match status" value="1"/>
</dbReference>